<accession>A0A409WJF3</accession>
<evidence type="ECO:0000256" key="1">
    <source>
        <dbReference type="ARBA" id="ARBA00022723"/>
    </source>
</evidence>
<keyword evidence="2 4" id="KW-0863">Zinc-finger</keyword>
<evidence type="ECO:0000313" key="7">
    <source>
        <dbReference type="Proteomes" id="UP000284706"/>
    </source>
</evidence>
<evidence type="ECO:0000256" key="2">
    <source>
        <dbReference type="ARBA" id="ARBA00022771"/>
    </source>
</evidence>
<evidence type="ECO:0000259" key="5">
    <source>
        <dbReference type="PROSITE" id="PS50865"/>
    </source>
</evidence>
<feature type="domain" description="MYND-type" evidence="5">
    <location>
        <begin position="13"/>
        <end position="55"/>
    </location>
</feature>
<sequence>MPSLDRLRELEECQGCFALEEEVGHSLQHCSGCKLARYCSRECQVKDWPSHKVTMCRLARQRRLITKSAPALAYGLSMRKADSQLNLWVAENALMLRDLANRTLKAQSALDASLKSVDCFVVIYADTSVAKDIASAEARLEVTISRACALPINEVQGYYPQLDDVSLQSIMEQRRKWQAIGRNSFPVFLDISSLKLIQDAARIQNLCKLLEVYMYRLHRANPMYLVTRGRVKLKARVAVARLYPAVQSSPYSCWRSGSGKWNSRAVGLLLQAGAKVVRMRKWSDDVSLSCGRESYRRRRGIHVRKVEREGDWLTESLWSGDWQSIGSAVDLCGIQRDIVQALAKNSRVIWKSKTKVWLVNRIHCEASDW</sequence>
<dbReference type="Gene3D" id="6.10.140.2220">
    <property type="match status" value="1"/>
</dbReference>
<dbReference type="OrthoDB" id="2945048at2759"/>
<dbReference type="EMBL" id="NHYE01005042">
    <property type="protein sequence ID" value="PPQ78656.1"/>
    <property type="molecule type" value="Genomic_DNA"/>
</dbReference>
<evidence type="ECO:0000256" key="3">
    <source>
        <dbReference type="ARBA" id="ARBA00022833"/>
    </source>
</evidence>
<dbReference type="InterPro" id="IPR002893">
    <property type="entry name" value="Znf_MYND"/>
</dbReference>
<protein>
    <recommendedName>
        <fullName evidence="5">MYND-type domain-containing protein</fullName>
    </recommendedName>
</protein>
<dbReference type="Proteomes" id="UP000284706">
    <property type="component" value="Unassembled WGS sequence"/>
</dbReference>
<keyword evidence="7" id="KW-1185">Reference proteome</keyword>
<organism evidence="6 7">
    <name type="scientific">Gymnopilus dilepis</name>
    <dbReference type="NCBI Taxonomy" id="231916"/>
    <lineage>
        <taxon>Eukaryota</taxon>
        <taxon>Fungi</taxon>
        <taxon>Dikarya</taxon>
        <taxon>Basidiomycota</taxon>
        <taxon>Agaricomycotina</taxon>
        <taxon>Agaricomycetes</taxon>
        <taxon>Agaricomycetidae</taxon>
        <taxon>Agaricales</taxon>
        <taxon>Agaricineae</taxon>
        <taxon>Hymenogastraceae</taxon>
        <taxon>Gymnopilus</taxon>
    </lineage>
</organism>
<dbReference type="STRING" id="231916.A0A409WJF3"/>
<dbReference type="GO" id="GO:0008270">
    <property type="term" value="F:zinc ion binding"/>
    <property type="evidence" value="ECO:0007669"/>
    <property type="project" value="UniProtKB-KW"/>
</dbReference>
<dbReference type="InParanoid" id="A0A409WJF3"/>
<gene>
    <name evidence="6" type="ORF">CVT26_005497</name>
</gene>
<keyword evidence="3" id="KW-0862">Zinc</keyword>
<dbReference type="Pfam" id="PF01753">
    <property type="entry name" value="zf-MYND"/>
    <property type="match status" value="1"/>
</dbReference>
<dbReference type="PROSITE" id="PS50865">
    <property type="entry name" value="ZF_MYND_2"/>
    <property type="match status" value="1"/>
</dbReference>
<dbReference type="SUPFAM" id="SSF144232">
    <property type="entry name" value="HIT/MYND zinc finger-like"/>
    <property type="match status" value="1"/>
</dbReference>
<proteinExistence type="predicted"/>
<evidence type="ECO:0000313" key="6">
    <source>
        <dbReference type="EMBL" id="PPQ78656.1"/>
    </source>
</evidence>
<dbReference type="AlphaFoldDB" id="A0A409WJF3"/>
<comment type="caution">
    <text evidence="6">The sequence shown here is derived from an EMBL/GenBank/DDBJ whole genome shotgun (WGS) entry which is preliminary data.</text>
</comment>
<reference evidence="6 7" key="1">
    <citation type="journal article" date="2018" name="Evol. Lett.">
        <title>Horizontal gene cluster transfer increased hallucinogenic mushroom diversity.</title>
        <authorList>
            <person name="Reynolds H.T."/>
            <person name="Vijayakumar V."/>
            <person name="Gluck-Thaler E."/>
            <person name="Korotkin H.B."/>
            <person name="Matheny P.B."/>
            <person name="Slot J.C."/>
        </authorList>
    </citation>
    <scope>NUCLEOTIDE SEQUENCE [LARGE SCALE GENOMIC DNA]</scope>
    <source>
        <strain evidence="6 7">SRW20</strain>
    </source>
</reference>
<evidence type="ECO:0000256" key="4">
    <source>
        <dbReference type="PROSITE-ProRule" id="PRU00134"/>
    </source>
</evidence>
<keyword evidence="1" id="KW-0479">Metal-binding</keyword>
<name>A0A409WJF3_9AGAR</name>